<evidence type="ECO:0000256" key="2">
    <source>
        <dbReference type="SAM" id="MobiDB-lite"/>
    </source>
</evidence>
<evidence type="ECO:0000313" key="4">
    <source>
        <dbReference type="RefSeq" id="XP_071910740.1"/>
    </source>
</evidence>
<evidence type="ECO:0000313" key="3">
    <source>
        <dbReference type="Proteomes" id="UP001652660"/>
    </source>
</evidence>
<protein>
    <recommendedName>
        <fullName evidence="1">HVA22-like protein</fullName>
    </recommendedName>
</protein>
<dbReference type="InterPro" id="IPR004345">
    <property type="entry name" value="TB2_DP1_HVA22"/>
</dbReference>
<organism evidence="3 4">
    <name type="scientific">Coffea arabica</name>
    <name type="common">Arabian coffee</name>
    <dbReference type="NCBI Taxonomy" id="13443"/>
    <lineage>
        <taxon>Eukaryota</taxon>
        <taxon>Viridiplantae</taxon>
        <taxon>Streptophyta</taxon>
        <taxon>Embryophyta</taxon>
        <taxon>Tracheophyta</taxon>
        <taxon>Spermatophyta</taxon>
        <taxon>Magnoliopsida</taxon>
        <taxon>eudicotyledons</taxon>
        <taxon>Gunneridae</taxon>
        <taxon>Pentapetalae</taxon>
        <taxon>asterids</taxon>
        <taxon>lamiids</taxon>
        <taxon>Gentianales</taxon>
        <taxon>Rubiaceae</taxon>
        <taxon>Ixoroideae</taxon>
        <taxon>Gardenieae complex</taxon>
        <taxon>Bertiereae - Coffeeae clade</taxon>
        <taxon>Coffeeae</taxon>
        <taxon>Coffea</taxon>
    </lineage>
</organism>
<dbReference type="RefSeq" id="XP_071910740.1">
    <property type="nucleotide sequence ID" value="XM_072054639.1"/>
</dbReference>
<dbReference type="Pfam" id="PF03134">
    <property type="entry name" value="TB2_DP1_HVA22"/>
    <property type="match status" value="1"/>
</dbReference>
<dbReference type="GeneID" id="140009372"/>
<name>A0ABM4UTY0_COFAR</name>
<feature type="compositionally biased region" description="Basic residues" evidence="2">
    <location>
        <begin position="267"/>
        <end position="280"/>
    </location>
</feature>
<dbReference type="PANTHER" id="PTHR12300">
    <property type="entry name" value="HVA22-LIKE PROTEINS"/>
    <property type="match status" value="1"/>
</dbReference>
<feature type="compositionally biased region" description="Acidic residues" evidence="2">
    <location>
        <begin position="235"/>
        <end position="245"/>
    </location>
</feature>
<dbReference type="Proteomes" id="UP001652660">
    <property type="component" value="Chromosome 6e"/>
</dbReference>
<comment type="similarity">
    <text evidence="1">Belongs to the DP1 family.</text>
</comment>
<proteinExistence type="inferred from homology"/>
<sequence>MLGEFITRILVLVLGYAYPAFECFKTVEKNKVGIEELRFWCQYWILVALVTVLERIGDIFVSWLPMYGEMKLALFIYLWYPRTKGSGYVYDTILKPYMIKHETDIDRNLLEFRARAWDLLVYYWENCTQLGQTTFFQALDFLATHVGKLRLSSPAKPQNQETPTTPPAAPPSPSSPQSAGGIFRRLKQPSDKRRPPVPPTSQFKAHRSATQPTVSESVHVNLHDQTHFVRSEGQSEIDMDMETESDNGSSPKQASEQKEPNLDHHLRVARLKLRRSKGFH</sequence>
<feature type="compositionally biased region" description="Basic and acidic residues" evidence="2">
    <location>
        <begin position="255"/>
        <end position="266"/>
    </location>
</feature>
<feature type="region of interest" description="Disordered" evidence="2">
    <location>
        <begin position="153"/>
        <end position="280"/>
    </location>
</feature>
<evidence type="ECO:0000256" key="1">
    <source>
        <dbReference type="RuleBase" id="RU362006"/>
    </source>
</evidence>
<reference evidence="4" key="1">
    <citation type="submission" date="2025-08" db="UniProtKB">
        <authorList>
            <consortium name="RefSeq"/>
        </authorList>
    </citation>
    <scope>IDENTIFICATION</scope>
    <source>
        <tissue evidence="4">Leaves</tissue>
    </source>
</reference>
<gene>
    <name evidence="4" type="primary">LOC140009372</name>
</gene>
<accession>A0ABM4UTY0</accession>
<feature type="compositionally biased region" description="Polar residues" evidence="2">
    <location>
        <begin position="200"/>
        <end position="218"/>
    </location>
</feature>
<feature type="compositionally biased region" description="Basic and acidic residues" evidence="2">
    <location>
        <begin position="221"/>
        <end position="230"/>
    </location>
</feature>
<comment type="subcellular location">
    <subcellularLocation>
        <location evidence="1">Membrane</location>
        <topology evidence="1">Multi-pass membrane protein</topology>
    </subcellularLocation>
</comment>
<keyword evidence="3" id="KW-1185">Reference proteome</keyword>
<dbReference type="PANTHER" id="PTHR12300:SF162">
    <property type="entry name" value="HVA22-LIKE PROTEIN J"/>
    <property type="match status" value="1"/>
</dbReference>
<feature type="compositionally biased region" description="Pro residues" evidence="2">
    <location>
        <begin position="164"/>
        <end position="174"/>
    </location>
</feature>